<dbReference type="Proteomes" id="UP000064967">
    <property type="component" value="Chromosome"/>
</dbReference>
<name>A0A0K1QAF8_9BACT</name>
<gene>
    <name evidence="1" type="ORF">AKJ09_09330</name>
</gene>
<evidence type="ECO:0000313" key="2">
    <source>
        <dbReference type="Proteomes" id="UP000064967"/>
    </source>
</evidence>
<evidence type="ECO:0000313" key="1">
    <source>
        <dbReference type="EMBL" id="AKV02667.1"/>
    </source>
</evidence>
<organism evidence="1 2">
    <name type="scientific">Labilithrix luteola</name>
    <dbReference type="NCBI Taxonomy" id="1391654"/>
    <lineage>
        <taxon>Bacteria</taxon>
        <taxon>Pseudomonadati</taxon>
        <taxon>Myxococcota</taxon>
        <taxon>Polyangia</taxon>
        <taxon>Polyangiales</taxon>
        <taxon>Labilitrichaceae</taxon>
        <taxon>Labilithrix</taxon>
    </lineage>
</organism>
<accession>A0A0K1QAF8</accession>
<protein>
    <submittedName>
        <fullName evidence="1">Uncharacterized protein</fullName>
    </submittedName>
</protein>
<sequence>MPSLVFVREAAQAQAFDFAASRARDGRWRPTVPFAVLYEEGDRHMKRYDTTGPMHAARTEKLLDALWQCEGRPASVIAFTQSHSMLVVRVDLAEASSLTLMCLACTRTEFVPRWTVGKLVYSVVENAPHLYRLVDESCRFRVDCGAVDVTSDPDMWRRGDS</sequence>
<keyword evidence="2" id="KW-1185">Reference proteome</keyword>
<reference evidence="1 2" key="1">
    <citation type="submission" date="2015-08" db="EMBL/GenBank/DDBJ databases">
        <authorList>
            <person name="Babu N.S."/>
            <person name="Beckwith C.J."/>
            <person name="Beseler K.G."/>
            <person name="Brison A."/>
            <person name="Carone J.V."/>
            <person name="Caskin T.P."/>
            <person name="Diamond M."/>
            <person name="Durham M.E."/>
            <person name="Foxe J.M."/>
            <person name="Go M."/>
            <person name="Henderson B.A."/>
            <person name="Jones I.B."/>
            <person name="McGettigan J.A."/>
            <person name="Micheletti S.J."/>
            <person name="Nasrallah M.E."/>
            <person name="Ortiz D."/>
            <person name="Piller C.R."/>
            <person name="Privatt S.R."/>
            <person name="Schneider S.L."/>
            <person name="Sharp S."/>
            <person name="Smith T.C."/>
            <person name="Stanton J.D."/>
            <person name="Ullery H.E."/>
            <person name="Wilson R.J."/>
            <person name="Serrano M.G."/>
            <person name="Buck G."/>
            <person name="Lee V."/>
            <person name="Wang Y."/>
            <person name="Carvalho R."/>
            <person name="Voegtly L."/>
            <person name="Shi R."/>
            <person name="Duckworth R."/>
            <person name="Johnson A."/>
            <person name="Loviza R."/>
            <person name="Walstead R."/>
            <person name="Shah Z."/>
            <person name="Kiflezghi M."/>
            <person name="Wade K."/>
            <person name="Ball S.L."/>
            <person name="Bradley K.W."/>
            <person name="Asai D.J."/>
            <person name="Bowman C.A."/>
            <person name="Russell D.A."/>
            <person name="Pope W.H."/>
            <person name="Jacobs-Sera D."/>
            <person name="Hendrix R.W."/>
            <person name="Hatfull G.F."/>
        </authorList>
    </citation>
    <scope>NUCLEOTIDE SEQUENCE [LARGE SCALE GENOMIC DNA]</scope>
    <source>
        <strain evidence="1 2">DSM 27648</strain>
    </source>
</reference>
<dbReference type="KEGG" id="llu:AKJ09_09330"/>
<dbReference type="EMBL" id="CP012333">
    <property type="protein sequence ID" value="AKV02667.1"/>
    <property type="molecule type" value="Genomic_DNA"/>
</dbReference>
<dbReference type="AlphaFoldDB" id="A0A0K1QAF8"/>
<proteinExistence type="predicted"/>